<proteinExistence type="predicted"/>
<gene>
    <name evidence="1" type="ORF">SOO65_07270</name>
</gene>
<dbReference type="Proteomes" id="UP001324634">
    <property type="component" value="Chromosome"/>
</dbReference>
<dbReference type="InterPro" id="IPR046170">
    <property type="entry name" value="DUF6172"/>
</dbReference>
<organism evidence="1 2">
    <name type="scientific">Peredibacter starrii</name>
    <dbReference type="NCBI Taxonomy" id="28202"/>
    <lineage>
        <taxon>Bacteria</taxon>
        <taxon>Pseudomonadati</taxon>
        <taxon>Bdellovibrionota</taxon>
        <taxon>Bacteriovoracia</taxon>
        <taxon>Bacteriovoracales</taxon>
        <taxon>Bacteriovoracaceae</taxon>
        <taxon>Peredibacter</taxon>
    </lineage>
</organism>
<evidence type="ECO:0000313" key="1">
    <source>
        <dbReference type="EMBL" id="WPU66542.1"/>
    </source>
</evidence>
<dbReference type="EMBL" id="CP139487">
    <property type="protein sequence ID" value="WPU66542.1"/>
    <property type="molecule type" value="Genomic_DNA"/>
</dbReference>
<sequence>MKKTFKLTDPKKAPARQVDYVKHEISKYIARERRKPLKDGVDFWDFDCRFGKESHTSLIIHVSEINKCIDGVVTQGADHFYIEILAKPGRRTKK</sequence>
<dbReference type="KEGG" id="psti:SOO65_07270"/>
<keyword evidence="2" id="KW-1185">Reference proteome</keyword>
<protein>
    <submittedName>
        <fullName evidence="1">DUF6172 family protein</fullName>
    </submittedName>
</protein>
<accession>A0AAX4HTC7</accession>
<dbReference type="Pfam" id="PF19669">
    <property type="entry name" value="DUF6172"/>
    <property type="match status" value="1"/>
</dbReference>
<dbReference type="AlphaFoldDB" id="A0AAX4HTC7"/>
<name>A0AAX4HTC7_9BACT</name>
<dbReference type="RefSeq" id="WP_321398860.1">
    <property type="nucleotide sequence ID" value="NZ_CP139487.1"/>
</dbReference>
<evidence type="ECO:0000313" key="2">
    <source>
        <dbReference type="Proteomes" id="UP001324634"/>
    </source>
</evidence>
<reference evidence="1 2" key="1">
    <citation type="submission" date="2023-11" db="EMBL/GenBank/DDBJ databases">
        <title>Peredibacter starrii A3.12.</title>
        <authorList>
            <person name="Mitchell R.J."/>
        </authorList>
    </citation>
    <scope>NUCLEOTIDE SEQUENCE [LARGE SCALE GENOMIC DNA]</scope>
    <source>
        <strain evidence="1 2">A3.12</strain>
    </source>
</reference>